<dbReference type="AlphaFoldDB" id="A0A1Y6MBH6"/>
<keyword evidence="1" id="KW-0732">Signal</keyword>
<sequence length="127" mass="14144">MSFKHLRTVWIATFTLIALTLSSVASSAPLMSLKMLSMTHNSTMNADGHCAEMSNHGMHNTVMKDKQCDQKMADIDTCCSMACVSFSAYIPSHNNHLSRLSQLAKIPQDTYTQKSTYPRSLYRPPIA</sequence>
<evidence type="ECO:0008006" key="4">
    <source>
        <dbReference type="Google" id="ProtNLM"/>
    </source>
</evidence>
<proteinExistence type="predicted"/>
<organism evidence="2 3">
    <name type="scientific">Photobacterium malacitanum</name>
    <dbReference type="NCBI Taxonomy" id="2204294"/>
    <lineage>
        <taxon>Bacteria</taxon>
        <taxon>Pseudomonadati</taxon>
        <taxon>Pseudomonadota</taxon>
        <taxon>Gammaproteobacteria</taxon>
        <taxon>Vibrionales</taxon>
        <taxon>Vibrionaceae</taxon>
        <taxon>Photobacterium</taxon>
    </lineage>
</organism>
<name>A0A1Y6MBH6_9GAMM</name>
<evidence type="ECO:0000313" key="2">
    <source>
        <dbReference type="EMBL" id="SMY33923.1"/>
    </source>
</evidence>
<gene>
    <name evidence="2" type="ORF">PMAL9190_01382</name>
</gene>
<dbReference type="Proteomes" id="UP000195963">
    <property type="component" value="Unassembled WGS sequence"/>
</dbReference>
<protein>
    <recommendedName>
        <fullName evidence="4">DUF2946 domain-containing protein</fullName>
    </recommendedName>
</protein>
<reference evidence="3" key="1">
    <citation type="submission" date="2017-06" db="EMBL/GenBank/DDBJ databases">
        <authorList>
            <person name="Rodrigo-Torres L."/>
            <person name="Arahal R.D."/>
            <person name="Lucena T."/>
        </authorList>
    </citation>
    <scope>NUCLEOTIDE SEQUENCE [LARGE SCALE GENOMIC DNA]</scope>
    <source>
        <strain evidence="3">CECT 9190</strain>
    </source>
</reference>
<dbReference type="EMBL" id="FYAK01000002">
    <property type="protein sequence ID" value="SMY33923.1"/>
    <property type="molecule type" value="Genomic_DNA"/>
</dbReference>
<feature type="signal peptide" evidence="1">
    <location>
        <begin position="1"/>
        <end position="27"/>
    </location>
</feature>
<keyword evidence="3" id="KW-1185">Reference proteome</keyword>
<dbReference type="RefSeq" id="WP_087844508.1">
    <property type="nucleotide sequence ID" value="NZ_FYAK01000002.1"/>
</dbReference>
<accession>A0A1Y6MBH6</accession>
<feature type="chain" id="PRO_5013142493" description="DUF2946 domain-containing protein" evidence="1">
    <location>
        <begin position="28"/>
        <end position="127"/>
    </location>
</feature>
<evidence type="ECO:0000313" key="3">
    <source>
        <dbReference type="Proteomes" id="UP000195963"/>
    </source>
</evidence>
<evidence type="ECO:0000256" key="1">
    <source>
        <dbReference type="SAM" id="SignalP"/>
    </source>
</evidence>